<dbReference type="InterPro" id="IPR044846">
    <property type="entry name" value="GH10"/>
</dbReference>
<evidence type="ECO:0000259" key="8">
    <source>
        <dbReference type="PROSITE" id="PS51760"/>
    </source>
</evidence>
<dbReference type="PRINTS" id="PR00134">
    <property type="entry name" value="GLHYDRLASE10"/>
</dbReference>
<dbReference type="GeneID" id="72466577"/>
<evidence type="ECO:0000256" key="7">
    <source>
        <dbReference type="SAM" id="SignalP"/>
    </source>
</evidence>
<dbReference type="GO" id="GO:0031176">
    <property type="term" value="F:endo-1,4-beta-xylanase activity"/>
    <property type="evidence" value="ECO:0007669"/>
    <property type="project" value="UniProtKB-EC"/>
</dbReference>
<evidence type="ECO:0000313" key="9">
    <source>
        <dbReference type="EMBL" id="GJG59381.1"/>
    </source>
</evidence>
<gene>
    <name evidence="9" type="primary">xynA</name>
    <name evidence="9" type="ORF">PRLR5076_22320</name>
</gene>
<comment type="similarity">
    <text evidence="6">Belongs to the glycosyl hydrolase 10 (cellulase F) family.</text>
</comment>
<feature type="signal peptide" evidence="7">
    <location>
        <begin position="1"/>
        <end position="21"/>
    </location>
</feature>
<evidence type="ECO:0000256" key="3">
    <source>
        <dbReference type="ARBA" id="ARBA00023295"/>
    </source>
</evidence>
<proteinExistence type="inferred from homology"/>
<feature type="domain" description="GH10" evidence="8">
    <location>
        <begin position="20"/>
        <end position="367"/>
    </location>
</feature>
<evidence type="ECO:0000256" key="6">
    <source>
        <dbReference type="RuleBase" id="RU361174"/>
    </source>
</evidence>
<dbReference type="InterPro" id="IPR017853">
    <property type="entry name" value="GH"/>
</dbReference>
<keyword evidence="3 6" id="KW-0326">Glycosidase</keyword>
<dbReference type="EMBL" id="BPUB01000002">
    <property type="protein sequence ID" value="GJG59381.1"/>
    <property type="molecule type" value="Genomic_DNA"/>
</dbReference>
<comment type="catalytic activity">
    <reaction evidence="6">
        <text>Endohydrolysis of (1-&gt;4)-beta-D-xylosidic linkages in xylans.</text>
        <dbReference type="EC" id="3.2.1.8"/>
    </reaction>
</comment>
<organism evidence="9 10">
    <name type="scientific">Prevotella lacticifex</name>
    <dbReference type="NCBI Taxonomy" id="2854755"/>
    <lineage>
        <taxon>Bacteria</taxon>
        <taxon>Pseudomonadati</taxon>
        <taxon>Bacteroidota</taxon>
        <taxon>Bacteroidia</taxon>
        <taxon>Bacteroidales</taxon>
        <taxon>Prevotellaceae</taxon>
        <taxon>Prevotella</taxon>
    </lineage>
</organism>
<dbReference type="GO" id="GO:0000272">
    <property type="term" value="P:polysaccharide catabolic process"/>
    <property type="evidence" value="ECO:0007669"/>
    <property type="project" value="UniProtKB-KW"/>
</dbReference>
<dbReference type="RefSeq" id="WP_223928766.1">
    <property type="nucleotide sequence ID" value="NZ_BPTU01000001.1"/>
</dbReference>
<dbReference type="AlphaFoldDB" id="A0A9R1CB79"/>
<evidence type="ECO:0000256" key="1">
    <source>
        <dbReference type="ARBA" id="ARBA00022801"/>
    </source>
</evidence>
<evidence type="ECO:0000256" key="2">
    <source>
        <dbReference type="ARBA" id="ARBA00023277"/>
    </source>
</evidence>
<accession>A0A9R1CB79</accession>
<evidence type="ECO:0000313" key="10">
    <source>
        <dbReference type="Proteomes" id="UP000825483"/>
    </source>
</evidence>
<dbReference type="SUPFAM" id="SSF51445">
    <property type="entry name" value="(Trans)glycosidases"/>
    <property type="match status" value="1"/>
</dbReference>
<protein>
    <recommendedName>
        <fullName evidence="6">Beta-xylanase</fullName>
        <ecNumber evidence="6">3.2.1.8</ecNumber>
    </recommendedName>
</protein>
<reference evidence="9" key="1">
    <citation type="journal article" date="2022" name="Int. J. Syst. Evol. Microbiol.">
        <title>Prevotella lacticifex sp. nov., isolated from the rumen of cows.</title>
        <authorList>
            <person name="Shinkai T."/>
            <person name="Ikeyama N."/>
            <person name="Kumagai M."/>
            <person name="Ohmori H."/>
            <person name="Sakamoto M."/>
            <person name="Ohkuma M."/>
            <person name="Mitsumori M."/>
        </authorList>
    </citation>
    <scope>NUCLEOTIDE SEQUENCE</scope>
    <source>
        <strain evidence="9">R5076</strain>
    </source>
</reference>
<keyword evidence="7" id="KW-0732">Signal</keyword>
<keyword evidence="1 6" id="KW-0378">Hydrolase</keyword>
<dbReference type="InterPro" id="IPR031158">
    <property type="entry name" value="GH10_AS"/>
</dbReference>
<dbReference type="Proteomes" id="UP000825483">
    <property type="component" value="Unassembled WGS sequence"/>
</dbReference>
<dbReference type="PROSITE" id="PS51760">
    <property type="entry name" value="GH10_2"/>
    <property type="match status" value="1"/>
</dbReference>
<dbReference type="SMART" id="SM00633">
    <property type="entry name" value="Glyco_10"/>
    <property type="match status" value="1"/>
</dbReference>
<keyword evidence="10" id="KW-1185">Reference proteome</keyword>
<comment type="caution">
    <text evidence="9">The sequence shown here is derived from an EMBL/GenBank/DDBJ whole genome shotgun (WGS) entry which is preliminary data.</text>
</comment>
<feature type="active site" description="Nucleophile" evidence="5">
    <location>
        <position position="261"/>
    </location>
</feature>
<evidence type="ECO:0000256" key="4">
    <source>
        <dbReference type="ARBA" id="ARBA00023326"/>
    </source>
</evidence>
<name>A0A9R1CB79_9BACT</name>
<dbReference type="Gene3D" id="3.20.20.80">
    <property type="entry name" value="Glycosidases"/>
    <property type="match status" value="1"/>
</dbReference>
<feature type="chain" id="PRO_5040490101" description="Beta-xylanase" evidence="7">
    <location>
        <begin position="22"/>
        <end position="373"/>
    </location>
</feature>
<evidence type="ECO:0000256" key="5">
    <source>
        <dbReference type="PROSITE-ProRule" id="PRU10061"/>
    </source>
</evidence>
<dbReference type="PROSITE" id="PS00591">
    <property type="entry name" value="GH10_1"/>
    <property type="match status" value="1"/>
</dbReference>
<dbReference type="PANTHER" id="PTHR31490:SF90">
    <property type="entry name" value="ENDO-1,4-BETA-XYLANASE A"/>
    <property type="match status" value="1"/>
</dbReference>
<dbReference type="Pfam" id="PF00331">
    <property type="entry name" value="Glyco_hydro_10"/>
    <property type="match status" value="1"/>
</dbReference>
<dbReference type="InterPro" id="IPR001000">
    <property type="entry name" value="GH10_dom"/>
</dbReference>
<sequence length="373" mass="42703">MKKLSLLVIIGFVLLSIPATAQKPTLKSELGKYFLVGCAMNTSQIDGQEPKAVEVVKGNFNCIVAENCMKPENIEPEEGKFNWEDADKLVKFAEDNGLKVTGHVLVWHSQTAPWMFKNKYGELPNREEMIKRMRDYIHTVVGRYKGRVLGWDVANECILDDGSWRQSPWYRAIGPDYIKLAFQFAHEADPGAELYYNDYSMSQPRKVQAVVRLVKELKEAGCRIDAVGMQSHNGVDYPNLTDYENSMKALIAAGVKINISELDLNMLPNPKSFGGADINQKYANDPKMNPYPKKLTKEAATTFTRRYLDFFKLYYKYRHNIERVCTWGVGDGDSWLNDWPIKGRTNYGLLFDRKFQPKPVVKDIIKLFADEEK</sequence>
<keyword evidence="2 6" id="KW-0119">Carbohydrate metabolism</keyword>
<keyword evidence="4 6" id="KW-0624">Polysaccharide degradation</keyword>
<dbReference type="PANTHER" id="PTHR31490">
    <property type="entry name" value="GLYCOSYL HYDROLASE"/>
    <property type="match status" value="1"/>
</dbReference>
<dbReference type="EC" id="3.2.1.8" evidence="6"/>